<evidence type="ECO:0000313" key="5">
    <source>
        <dbReference type="EMBL" id="RLP69223.1"/>
    </source>
</evidence>
<reference evidence="5 6" key="1">
    <citation type="submission" date="2018-10" db="EMBL/GenBank/DDBJ databases">
        <authorList>
            <person name="Li J."/>
        </authorList>
    </citation>
    <scope>NUCLEOTIDE SEQUENCE [LARGE SCALE GENOMIC DNA]</scope>
    <source>
        <strain evidence="5 6">JCM 30549</strain>
    </source>
</reference>
<dbReference type="InterPro" id="IPR027417">
    <property type="entry name" value="P-loop_NTPase"/>
</dbReference>
<name>A0A3L6ZMY7_9MICO</name>
<dbReference type="GO" id="GO:0005524">
    <property type="term" value="F:ATP binding"/>
    <property type="evidence" value="ECO:0007669"/>
    <property type="project" value="UniProtKB-KW"/>
</dbReference>
<dbReference type="PANTHER" id="PTHR42939:SF1">
    <property type="entry name" value="ABC TRANSPORTER ATP-BINDING PROTEIN ALBC-RELATED"/>
    <property type="match status" value="1"/>
</dbReference>
<dbReference type="GO" id="GO:0016887">
    <property type="term" value="F:ATP hydrolysis activity"/>
    <property type="evidence" value="ECO:0007669"/>
    <property type="project" value="InterPro"/>
</dbReference>
<evidence type="ECO:0000256" key="2">
    <source>
        <dbReference type="ARBA" id="ARBA00022741"/>
    </source>
</evidence>
<dbReference type="Proteomes" id="UP000275395">
    <property type="component" value="Unassembled WGS sequence"/>
</dbReference>
<proteinExistence type="predicted"/>
<dbReference type="InterPro" id="IPR003439">
    <property type="entry name" value="ABC_transporter-like_ATP-bd"/>
</dbReference>
<dbReference type="InterPro" id="IPR003593">
    <property type="entry name" value="AAA+_ATPase"/>
</dbReference>
<evidence type="ECO:0000256" key="3">
    <source>
        <dbReference type="ARBA" id="ARBA00022840"/>
    </source>
</evidence>
<keyword evidence="3 5" id="KW-0067">ATP-binding</keyword>
<evidence type="ECO:0000313" key="6">
    <source>
        <dbReference type="Proteomes" id="UP000275395"/>
    </source>
</evidence>
<dbReference type="SMART" id="SM00382">
    <property type="entry name" value="AAA"/>
    <property type="match status" value="1"/>
</dbReference>
<protein>
    <submittedName>
        <fullName evidence="5">ATP-binding cassette domain-containing protein</fullName>
    </submittedName>
</protein>
<evidence type="ECO:0000256" key="1">
    <source>
        <dbReference type="ARBA" id="ARBA00022448"/>
    </source>
</evidence>
<gene>
    <name evidence="5" type="ORF">D9V30_07875</name>
</gene>
<dbReference type="SUPFAM" id="SSF52540">
    <property type="entry name" value="P-loop containing nucleoside triphosphate hydrolases"/>
    <property type="match status" value="1"/>
</dbReference>
<keyword evidence="1" id="KW-0813">Transport</keyword>
<accession>A0A3L6ZMY7</accession>
<dbReference type="PROSITE" id="PS50893">
    <property type="entry name" value="ABC_TRANSPORTER_2"/>
    <property type="match status" value="1"/>
</dbReference>
<sequence>MHRPQHPTPSLTLDRVRAGYTGADVLTELSLSASGPGLLALRGSNGSGKSTVAELISGYLRPRTGRVLVNGIDASEPDVRPRRRVCRSRPALFGPMSVDDHLILASRMAGTDPEQARARLTRYGAGHWLEHSADALSTGNARKLWLTLCTLGDPDVVVLDEPFSGLDAQGTAALTADIHRWSSDGIVVLIAHGDPLARQARWTIDLDDAG</sequence>
<dbReference type="RefSeq" id="WP_087138527.1">
    <property type="nucleotide sequence ID" value="NZ_JBQDRQ010000070.1"/>
</dbReference>
<dbReference type="AlphaFoldDB" id="A0A3L6ZMY7"/>
<organism evidence="5 6">
    <name type="scientific">Mycetocola reblochoni</name>
    <dbReference type="NCBI Taxonomy" id="331618"/>
    <lineage>
        <taxon>Bacteria</taxon>
        <taxon>Bacillati</taxon>
        <taxon>Actinomycetota</taxon>
        <taxon>Actinomycetes</taxon>
        <taxon>Micrococcales</taxon>
        <taxon>Microbacteriaceae</taxon>
        <taxon>Mycetocola</taxon>
    </lineage>
</organism>
<dbReference type="PANTHER" id="PTHR42939">
    <property type="entry name" value="ABC TRANSPORTER ATP-BINDING PROTEIN ALBC-RELATED"/>
    <property type="match status" value="1"/>
</dbReference>
<dbReference type="Gene3D" id="3.40.50.300">
    <property type="entry name" value="P-loop containing nucleotide triphosphate hydrolases"/>
    <property type="match status" value="1"/>
</dbReference>
<feature type="domain" description="ABC transporter" evidence="4">
    <location>
        <begin position="11"/>
        <end position="209"/>
    </location>
</feature>
<keyword evidence="2" id="KW-0547">Nucleotide-binding</keyword>
<comment type="caution">
    <text evidence="5">The sequence shown here is derived from an EMBL/GenBank/DDBJ whole genome shotgun (WGS) entry which is preliminary data.</text>
</comment>
<evidence type="ECO:0000259" key="4">
    <source>
        <dbReference type="PROSITE" id="PS50893"/>
    </source>
</evidence>
<dbReference type="Pfam" id="PF00005">
    <property type="entry name" value="ABC_tran"/>
    <property type="match status" value="1"/>
</dbReference>
<dbReference type="EMBL" id="RCUW01000005">
    <property type="protein sequence ID" value="RLP69223.1"/>
    <property type="molecule type" value="Genomic_DNA"/>
</dbReference>
<dbReference type="InterPro" id="IPR051782">
    <property type="entry name" value="ABC_Transporter_VariousFunc"/>
</dbReference>